<dbReference type="Proteomes" id="UP000625711">
    <property type="component" value="Unassembled WGS sequence"/>
</dbReference>
<accession>A0A834HT49</accession>
<dbReference type="EMBL" id="JAACXV010017956">
    <property type="protein sequence ID" value="KAF7264190.1"/>
    <property type="molecule type" value="Genomic_DNA"/>
</dbReference>
<protein>
    <submittedName>
        <fullName evidence="2">Uncharacterized protein</fullName>
    </submittedName>
</protein>
<proteinExistence type="predicted"/>
<dbReference type="AlphaFoldDB" id="A0A834HT49"/>
<feature type="non-terminal residue" evidence="2">
    <location>
        <position position="1"/>
    </location>
</feature>
<comment type="caution">
    <text evidence="2">The sequence shown here is derived from an EMBL/GenBank/DDBJ whole genome shotgun (WGS) entry which is preliminary data.</text>
</comment>
<keyword evidence="3" id="KW-1185">Reference proteome</keyword>
<dbReference type="EMBL" id="JAACXV010017957">
    <property type="protein sequence ID" value="KAF7264189.1"/>
    <property type="molecule type" value="Genomic_DNA"/>
</dbReference>
<sequence length="66" mass="7433">SSRSRLKIDRLGWVVAVDTPPRNPLRRKSSDNSLSTLKLRFYRGVSWHSVGLSPKRNGNGPGNMEK</sequence>
<organism evidence="2 3">
    <name type="scientific">Rhynchophorus ferrugineus</name>
    <name type="common">Red palm weevil</name>
    <name type="synonym">Curculio ferrugineus</name>
    <dbReference type="NCBI Taxonomy" id="354439"/>
    <lineage>
        <taxon>Eukaryota</taxon>
        <taxon>Metazoa</taxon>
        <taxon>Ecdysozoa</taxon>
        <taxon>Arthropoda</taxon>
        <taxon>Hexapoda</taxon>
        <taxon>Insecta</taxon>
        <taxon>Pterygota</taxon>
        <taxon>Neoptera</taxon>
        <taxon>Endopterygota</taxon>
        <taxon>Coleoptera</taxon>
        <taxon>Polyphaga</taxon>
        <taxon>Cucujiformia</taxon>
        <taxon>Curculionidae</taxon>
        <taxon>Dryophthorinae</taxon>
        <taxon>Rhynchophorus</taxon>
    </lineage>
</organism>
<evidence type="ECO:0000313" key="2">
    <source>
        <dbReference type="EMBL" id="KAF7264190.1"/>
    </source>
</evidence>
<gene>
    <name evidence="2" type="ORF">GWI33_000487</name>
    <name evidence="1" type="ORF">GWI33_000488</name>
</gene>
<name>A0A834HT49_RHYFE</name>
<evidence type="ECO:0000313" key="3">
    <source>
        <dbReference type="Proteomes" id="UP000625711"/>
    </source>
</evidence>
<reference evidence="2" key="1">
    <citation type="submission" date="2020-08" db="EMBL/GenBank/DDBJ databases">
        <title>Genome sequencing and assembly of the red palm weevil Rhynchophorus ferrugineus.</title>
        <authorList>
            <person name="Dias G.B."/>
            <person name="Bergman C.M."/>
            <person name="Manee M."/>
        </authorList>
    </citation>
    <scope>NUCLEOTIDE SEQUENCE</scope>
    <source>
        <strain evidence="2">AA-2017</strain>
        <tissue evidence="2">Whole larva</tissue>
    </source>
</reference>
<evidence type="ECO:0000313" key="1">
    <source>
        <dbReference type="EMBL" id="KAF7264189.1"/>
    </source>
</evidence>